<dbReference type="STRING" id="415747.SAMN03097708_00269"/>
<evidence type="ECO:0008006" key="4">
    <source>
        <dbReference type="Google" id="ProtNLM"/>
    </source>
</evidence>
<evidence type="ECO:0000313" key="3">
    <source>
        <dbReference type="Proteomes" id="UP000199648"/>
    </source>
</evidence>
<reference evidence="2 3" key="1">
    <citation type="submission" date="2016-10" db="EMBL/GenBank/DDBJ databases">
        <authorList>
            <person name="de Groot N.N."/>
        </authorList>
    </citation>
    <scope>NUCLEOTIDE SEQUENCE [LARGE SCALE GENOMIC DNA]</scope>
    <source>
        <strain evidence="2 3">HLD2</strain>
    </source>
</reference>
<dbReference type="PANTHER" id="PTHR38602:SF1">
    <property type="entry name" value="INNER MEMBRANE PROTEIN"/>
    <property type="match status" value="1"/>
</dbReference>
<name>A0A1G5PL67_9GAMM</name>
<dbReference type="OrthoDB" id="9182237at2"/>
<gene>
    <name evidence="2" type="ORF">SAMN03097708_00269</name>
</gene>
<dbReference type="InterPro" id="IPR019201">
    <property type="entry name" value="DUF2065"/>
</dbReference>
<dbReference type="RefSeq" id="WP_092991813.1">
    <property type="nucleotide sequence ID" value="NZ_FMWD01000001.1"/>
</dbReference>
<dbReference type="PANTHER" id="PTHR38602">
    <property type="entry name" value="INNER MEMBRANE PROTEIN-RELATED"/>
    <property type="match status" value="1"/>
</dbReference>
<keyword evidence="3" id="KW-1185">Reference proteome</keyword>
<organism evidence="2 3">
    <name type="scientific">Thiohalomonas denitrificans</name>
    <dbReference type="NCBI Taxonomy" id="415747"/>
    <lineage>
        <taxon>Bacteria</taxon>
        <taxon>Pseudomonadati</taxon>
        <taxon>Pseudomonadota</taxon>
        <taxon>Gammaproteobacteria</taxon>
        <taxon>Thiohalomonadales</taxon>
        <taxon>Thiohalomonadaceae</taxon>
        <taxon>Thiohalomonas</taxon>
    </lineage>
</organism>
<dbReference type="Proteomes" id="UP000199648">
    <property type="component" value="Unassembled WGS sequence"/>
</dbReference>
<dbReference type="Pfam" id="PF09838">
    <property type="entry name" value="DUF2065"/>
    <property type="match status" value="1"/>
</dbReference>
<dbReference type="AlphaFoldDB" id="A0A1G5PL67"/>
<keyword evidence="1" id="KW-0812">Transmembrane</keyword>
<dbReference type="EMBL" id="FMWD01000001">
    <property type="protein sequence ID" value="SCZ49809.1"/>
    <property type="molecule type" value="Genomic_DNA"/>
</dbReference>
<evidence type="ECO:0000313" key="2">
    <source>
        <dbReference type="EMBL" id="SCZ49809.1"/>
    </source>
</evidence>
<sequence>MWFDLGVAVSLVLVLEGLLPTLSPGYFRQLMVSVAQMDDRAIRVSGLISMILGAMLLYWLRH</sequence>
<accession>A0A1G5PL67</accession>
<proteinExistence type="predicted"/>
<keyword evidence="1" id="KW-0472">Membrane</keyword>
<keyword evidence="1" id="KW-1133">Transmembrane helix</keyword>
<protein>
    <recommendedName>
        <fullName evidence="4">DUF2065 domain-containing protein</fullName>
    </recommendedName>
</protein>
<evidence type="ECO:0000256" key="1">
    <source>
        <dbReference type="SAM" id="Phobius"/>
    </source>
</evidence>
<feature type="transmembrane region" description="Helical" evidence="1">
    <location>
        <begin position="41"/>
        <end position="60"/>
    </location>
</feature>